<gene>
    <name evidence="15" type="ORF">DCC39_15915</name>
</gene>
<evidence type="ECO:0000256" key="5">
    <source>
        <dbReference type="ARBA" id="ARBA00022737"/>
    </source>
</evidence>
<evidence type="ECO:0000259" key="14">
    <source>
        <dbReference type="PROSITE" id="PS50893"/>
    </source>
</evidence>
<dbReference type="InterPro" id="IPR051309">
    <property type="entry name" value="ABCF_ATPase"/>
</dbReference>
<evidence type="ECO:0000256" key="3">
    <source>
        <dbReference type="ARBA" id="ARBA00022555"/>
    </source>
</evidence>
<dbReference type="InterPro" id="IPR037118">
    <property type="entry name" value="Val-tRNA_synth_C_sf"/>
</dbReference>
<dbReference type="FunFam" id="3.40.50.300:FF:000183">
    <property type="entry name" value="ABC transporter ATP-binding protein yjjK"/>
    <property type="match status" value="1"/>
</dbReference>
<dbReference type="GO" id="GO:0006412">
    <property type="term" value="P:translation"/>
    <property type="evidence" value="ECO:0007669"/>
    <property type="project" value="UniProtKB-KW"/>
</dbReference>
<feature type="compositionally biased region" description="Basic and acidic residues" evidence="13">
    <location>
        <begin position="538"/>
        <end position="547"/>
    </location>
</feature>
<dbReference type="GO" id="GO:0003677">
    <property type="term" value="F:DNA binding"/>
    <property type="evidence" value="ECO:0007669"/>
    <property type="project" value="InterPro"/>
</dbReference>
<dbReference type="SMART" id="SM00382">
    <property type="entry name" value="AAA"/>
    <property type="match status" value="2"/>
</dbReference>
<evidence type="ECO:0000256" key="2">
    <source>
        <dbReference type="ARBA" id="ARBA00022490"/>
    </source>
</evidence>
<dbReference type="GO" id="GO:0000049">
    <property type="term" value="F:tRNA binding"/>
    <property type="evidence" value="ECO:0007669"/>
    <property type="project" value="UniProtKB-KW"/>
</dbReference>
<evidence type="ECO:0000256" key="6">
    <source>
        <dbReference type="ARBA" id="ARBA00022741"/>
    </source>
</evidence>
<dbReference type="PANTHER" id="PTHR42855">
    <property type="entry name" value="ABC TRANSPORTER ATP-BINDING SUBUNIT"/>
    <property type="match status" value="1"/>
</dbReference>
<dbReference type="PROSITE" id="PS00211">
    <property type="entry name" value="ABC_TRANSPORTER_1"/>
    <property type="match status" value="1"/>
</dbReference>
<evidence type="ECO:0000256" key="13">
    <source>
        <dbReference type="SAM" id="MobiDB-lite"/>
    </source>
</evidence>
<dbReference type="OrthoDB" id="9760950at2"/>
<proteinExistence type="inferred from homology"/>
<feature type="coiled-coil region" evidence="12">
    <location>
        <begin position="567"/>
        <end position="622"/>
    </location>
</feature>
<dbReference type="AlphaFoldDB" id="A0A2U1JSI9"/>
<comment type="caution">
    <text evidence="15">The sequence shown here is derived from an EMBL/GenBank/DDBJ whole genome shotgun (WGS) entry which is preliminary data.</text>
</comment>
<evidence type="ECO:0000256" key="12">
    <source>
        <dbReference type="SAM" id="Coils"/>
    </source>
</evidence>
<dbReference type="InterPro" id="IPR017871">
    <property type="entry name" value="ABC_transporter-like_CS"/>
</dbReference>
<dbReference type="InterPro" id="IPR003439">
    <property type="entry name" value="ABC_transporter-like_ATP-bd"/>
</dbReference>
<feature type="domain" description="ABC transporter" evidence="14">
    <location>
        <begin position="319"/>
        <end position="538"/>
    </location>
</feature>
<evidence type="ECO:0000256" key="8">
    <source>
        <dbReference type="ARBA" id="ARBA00022840"/>
    </source>
</evidence>
<keyword evidence="11" id="KW-0648">Protein biosynthesis</keyword>
<keyword evidence="10" id="KW-0694">RNA-binding</keyword>
<dbReference type="SUPFAM" id="SSF52540">
    <property type="entry name" value="P-loop containing nucleoside triphosphate hydrolases"/>
    <property type="match status" value="2"/>
</dbReference>
<dbReference type="Gene3D" id="1.10.287.380">
    <property type="entry name" value="Valyl-tRNA synthetase, C-terminal domain"/>
    <property type="match status" value="1"/>
</dbReference>
<keyword evidence="4" id="KW-0699">rRNA-binding</keyword>
<dbReference type="InterPro" id="IPR027417">
    <property type="entry name" value="P-loop_NTPase"/>
</dbReference>
<dbReference type="CDD" id="cd03221">
    <property type="entry name" value="ABCF_EF-3"/>
    <property type="match status" value="2"/>
</dbReference>
<keyword evidence="7" id="KW-0378">Hydrolase</keyword>
<evidence type="ECO:0000256" key="4">
    <source>
        <dbReference type="ARBA" id="ARBA00022730"/>
    </source>
</evidence>
<dbReference type="FunFam" id="3.40.50.300:FF:000011">
    <property type="entry name" value="Putative ABC transporter ATP-binding component"/>
    <property type="match status" value="1"/>
</dbReference>
<evidence type="ECO:0000313" key="16">
    <source>
        <dbReference type="Proteomes" id="UP000245998"/>
    </source>
</evidence>
<dbReference type="GO" id="GO:0006417">
    <property type="term" value="P:regulation of translation"/>
    <property type="evidence" value="ECO:0007669"/>
    <property type="project" value="UniProtKB-KW"/>
</dbReference>
<evidence type="ECO:0000256" key="11">
    <source>
        <dbReference type="ARBA" id="ARBA00022917"/>
    </source>
</evidence>
<keyword evidence="3" id="KW-0820">tRNA-binding</keyword>
<evidence type="ECO:0000313" key="15">
    <source>
        <dbReference type="EMBL" id="PWA07929.1"/>
    </source>
</evidence>
<accession>A0A2U1JSI9</accession>
<dbReference type="PANTHER" id="PTHR42855:SF1">
    <property type="entry name" value="ABC TRANSPORTER DOMAIN-CONTAINING PROTEIN"/>
    <property type="match status" value="1"/>
</dbReference>
<dbReference type="Pfam" id="PF16326">
    <property type="entry name" value="ABC_tran_CTD"/>
    <property type="match status" value="1"/>
</dbReference>
<dbReference type="Pfam" id="PF00005">
    <property type="entry name" value="ABC_tran"/>
    <property type="match status" value="2"/>
</dbReference>
<keyword evidence="2" id="KW-0963">Cytoplasm</keyword>
<dbReference type="Pfam" id="PF12848">
    <property type="entry name" value="ABC_tran_Xtn"/>
    <property type="match status" value="1"/>
</dbReference>
<keyword evidence="16" id="KW-1185">Reference proteome</keyword>
<organism evidence="15 16">
    <name type="scientific">Pueribacillus theae</name>
    <dbReference type="NCBI Taxonomy" id="2171751"/>
    <lineage>
        <taxon>Bacteria</taxon>
        <taxon>Bacillati</taxon>
        <taxon>Bacillota</taxon>
        <taxon>Bacilli</taxon>
        <taxon>Bacillales</taxon>
        <taxon>Bacillaceae</taxon>
        <taxon>Pueribacillus</taxon>
    </lineage>
</organism>
<keyword evidence="6" id="KW-0547">Nucleotide-binding</keyword>
<dbReference type="InterPro" id="IPR032524">
    <property type="entry name" value="ABC_tran_C"/>
</dbReference>
<protein>
    <submittedName>
        <fullName evidence="15">Multidrug ABC transporter ATP-binding protein</fullName>
    </submittedName>
</protein>
<evidence type="ECO:0000256" key="1">
    <source>
        <dbReference type="ARBA" id="ARBA00005868"/>
    </source>
</evidence>
<dbReference type="GO" id="GO:0019843">
    <property type="term" value="F:rRNA binding"/>
    <property type="evidence" value="ECO:0007669"/>
    <property type="project" value="UniProtKB-KW"/>
</dbReference>
<feature type="domain" description="ABC transporter" evidence="14">
    <location>
        <begin position="4"/>
        <end position="255"/>
    </location>
</feature>
<dbReference type="EMBL" id="QCZG01000044">
    <property type="protein sequence ID" value="PWA07929.1"/>
    <property type="molecule type" value="Genomic_DNA"/>
</dbReference>
<dbReference type="Proteomes" id="UP000245998">
    <property type="component" value="Unassembled WGS sequence"/>
</dbReference>
<evidence type="ECO:0000256" key="7">
    <source>
        <dbReference type="ARBA" id="ARBA00022801"/>
    </source>
</evidence>
<keyword evidence="12" id="KW-0175">Coiled coil</keyword>
<keyword evidence="9" id="KW-0810">Translation regulation</keyword>
<dbReference type="InterPro" id="IPR032781">
    <property type="entry name" value="ABC_tran_Xtn"/>
</dbReference>
<keyword evidence="8 15" id="KW-0067">ATP-binding</keyword>
<feature type="region of interest" description="Disordered" evidence="13">
    <location>
        <begin position="538"/>
        <end position="564"/>
    </location>
</feature>
<dbReference type="RefSeq" id="WP_116555892.1">
    <property type="nucleotide sequence ID" value="NZ_QCZG01000044.1"/>
</dbReference>
<comment type="similarity">
    <text evidence="1">Belongs to the ABC transporter superfamily. ABCF family. Translational throttle EttA subfamily.</text>
</comment>
<dbReference type="GO" id="GO:0016887">
    <property type="term" value="F:ATP hydrolysis activity"/>
    <property type="evidence" value="ECO:0007669"/>
    <property type="project" value="InterPro"/>
</dbReference>
<sequence>MSMLSVENLYKTYGEKVLFDHLSFSIAEKERVGLIGVNGTGKSTLLKVLAGVDSADDGKLVHANDFQIEYLPQDPELDEELTVFEQIYYGDSELMTVLRDYEQALRDLDADPKDKQKQDAVFAMQQKVEQIGAWEASTAVKTILTKLGITNFDEHVKGLSGGQKKRIAIAKALIQPADLLLLDEPTNHLDNETVEWLETHLARYKGALLVITHDRYFLNRVTNRIFELDHGKLYVYDGNYERFLEKKAEREEIAETNERKRQNILRRELEWLKRGAKARTTKQKARMGRVHRLQDEAGMASSERIEMAVGASRLGKKVMEAKGISKMLGNHTLIEDFSYLVAPDERLGIIGPNGIGKSTLLNILAGKIEPDKGFVDVGATVKIGYYTQNYPEMDKNMKVIEYIREAAEVIKTADGRFITAEQMLERFLFSRQAQWTYIRGLSGGERRRLYLLRVLMGEPNVLFLDEPTNDLDTETLTILEDYLNDFPGVVITVSHDRYFLDKVVDRLLAFVGDGAIQRFDGNYSEYLALKQEKKAEESQKDVTEKAVKQPQKKERKKKLSSQQQKEWDGIEERIVALEERNEEIQAEIAAAGSDLDHVQELYTKQQEVEQQLEKEIERWTELSLLIEEID</sequence>
<dbReference type="PROSITE" id="PS50893">
    <property type="entry name" value="ABC_TRANSPORTER_2"/>
    <property type="match status" value="2"/>
</dbReference>
<dbReference type="Gene3D" id="3.40.50.300">
    <property type="entry name" value="P-loop containing nucleotide triphosphate hydrolases"/>
    <property type="match status" value="2"/>
</dbReference>
<dbReference type="InterPro" id="IPR003593">
    <property type="entry name" value="AAA+_ATPase"/>
</dbReference>
<dbReference type="GO" id="GO:0005524">
    <property type="term" value="F:ATP binding"/>
    <property type="evidence" value="ECO:0007669"/>
    <property type="project" value="UniProtKB-KW"/>
</dbReference>
<reference evidence="15 16" key="1">
    <citation type="submission" date="2018-04" db="EMBL/GenBank/DDBJ databases">
        <title>Camelliibacillus theae gen. nov., sp. nov., isolated from Pu'er tea.</title>
        <authorList>
            <person name="Niu L."/>
        </authorList>
    </citation>
    <scope>NUCLEOTIDE SEQUENCE [LARGE SCALE GENOMIC DNA]</scope>
    <source>
        <strain evidence="15 16">T8</strain>
    </source>
</reference>
<keyword evidence="5" id="KW-0677">Repeat</keyword>
<name>A0A2U1JSI9_9BACI</name>
<evidence type="ECO:0000256" key="9">
    <source>
        <dbReference type="ARBA" id="ARBA00022845"/>
    </source>
</evidence>
<evidence type="ECO:0000256" key="10">
    <source>
        <dbReference type="ARBA" id="ARBA00022884"/>
    </source>
</evidence>